<dbReference type="CDD" id="cd00310">
    <property type="entry name" value="ATP-synt_Fo_a_6"/>
    <property type="match status" value="1"/>
</dbReference>
<sequence>MMNNLFSIFDPFSSFLNLPLNWMSSTLIILFFPLNFWLINNRFTYLYNLMLNFLKMEINNLLKIKHFKGNSIFFITLFFMIFFNNFLGLFPYIFTSTSHLIFNLSFSLPIWLTLMFFGWINKTQNMFIHLIPNGTPAILMPFMVLIETISNLIRPGTLAVRLTANMIAGHLLITLLSSNGPMLSNIMLLILIFMELLLLILEMSVSVIQTYVFTILSTLYTSEIH</sequence>
<dbReference type="InterPro" id="IPR045083">
    <property type="entry name" value="ATP_synth_F0_asu_bact/mt"/>
</dbReference>
<keyword evidence="15" id="KW-0496">Mitochondrion</keyword>
<keyword evidence="12" id="KW-0066">ATP synthesis</keyword>
<dbReference type="CTD" id="4508"/>
<dbReference type="RefSeq" id="YP_009459886.1">
    <property type="nucleotide sequence ID" value="NC_036951.1"/>
</dbReference>
<feature type="transmembrane region" description="Helical" evidence="14">
    <location>
        <begin position="188"/>
        <end position="212"/>
    </location>
</feature>
<dbReference type="GO" id="GO:0005743">
    <property type="term" value="C:mitochondrial inner membrane"/>
    <property type="evidence" value="ECO:0007669"/>
    <property type="project" value="UniProtKB-SubCell"/>
</dbReference>
<dbReference type="InterPro" id="IPR035908">
    <property type="entry name" value="F0_ATP_A_sf"/>
</dbReference>
<evidence type="ECO:0000256" key="12">
    <source>
        <dbReference type="ARBA" id="ARBA00023310"/>
    </source>
</evidence>
<organism evidence="15">
    <name type="scientific">Hydropsyche orris</name>
    <dbReference type="NCBI Taxonomy" id="1188126"/>
    <lineage>
        <taxon>Eukaryota</taxon>
        <taxon>Metazoa</taxon>
        <taxon>Ecdysozoa</taxon>
        <taxon>Arthropoda</taxon>
        <taxon>Hexapoda</taxon>
        <taxon>Insecta</taxon>
        <taxon>Pterygota</taxon>
        <taxon>Neoptera</taxon>
        <taxon>Endopterygota</taxon>
        <taxon>Trichoptera</taxon>
        <taxon>Annulipalpia</taxon>
        <taxon>Hydropsychoidea</taxon>
        <taxon>Hydropsychidae</taxon>
        <taxon>Hydropsychinae</taxon>
        <taxon>Hydropsyche</taxon>
        <taxon>Hydropsyche</taxon>
    </lineage>
</organism>
<feature type="transmembrane region" description="Helical" evidence="14">
    <location>
        <begin position="20"/>
        <end position="39"/>
    </location>
</feature>
<evidence type="ECO:0000256" key="2">
    <source>
        <dbReference type="ARBA" id="ARBA00004141"/>
    </source>
</evidence>
<evidence type="ECO:0000256" key="4">
    <source>
        <dbReference type="ARBA" id="ARBA00011648"/>
    </source>
</evidence>
<dbReference type="InterPro" id="IPR023011">
    <property type="entry name" value="ATP_synth_F0_asu_AS"/>
</dbReference>
<dbReference type="NCBIfam" id="TIGR01131">
    <property type="entry name" value="ATP_synt_6_or_A"/>
    <property type="match status" value="1"/>
</dbReference>
<evidence type="ECO:0000256" key="9">
    <source>
        <dbReference type="ARBA" id="ARBA00022989"/>
    </source>
</evidence>
<keyword evidence="7 14" id="KW-0812">Transmembrane</keyword>
<evidence type="ECO:0000256" key="1">
    <source>
        <dbReference type="ARBA" id="ARBA00002070"/>
    </source>
</evidence>
<evidence type="ECO:0000313" key="15">
    <source>
        <dbReference type="EMBL" id="AUT18151.1"/>
    </source>
</evidence>
<dbReference type="PANTHER" id="PTHR11410">
    <property type="entry name" value="ATP SYNTHASE SUBUNIT A"/>
    <property type="match status" value="1"/>
</dbReference>
<evidence type="ECO:0000256" key="3">
    <source>
        <dbReference type="ARBA" id="ARBA00006810"/>
    </source>
</evidence>
<keyword evidence="8" id="KW-0375">Hydrogen ion transport</keyword>
<dbReference type="InterPro" id="IPR000568">
    <property type="entry name" value="ATP_synth_F0_asu"/>
</dbReference>
<keyword evidence="11 14" id="KW-0472">Membrane</keyword>
<evidence type="ECO:0000256" key="8">
    <source>
        <dbReference type="ARBA" id="ARBA00022781"/>
    </source>
</evidence>
<protein>
    <recommendedName>
        <fullName evidence="13">ATP synthase subunit a</fullName>
    </recommendedName>
</protein>
<evidence type="ECO:0000256" key="11">
    <source>
        <dbReference type="ARBA" id="ARBA00023136"/>
    </source>
</evidence>
<dbReference type="AlphaFoldDB" id="A0A3G1NCV3"/>
<evidence type="ECO:0000256" key="5">
    <source>
        <dbReference type="ARBA" id="ARBA00022448"/>
    </source>
</evidence>
<geneLocation type="mitochondrion" evidence="15"/>
<dbReference type="PRINTS" id="PR00123">
    <property type="entry name" value="ATPASEA"/>
</dbReference>
<dbReference type="GO" id="GO:0045259">
    <property type="term" value="C:proton-transporting ATP synthase complex"/>
    <property type="evidence" value="ECO:0007669"/>
    <property type="project" value="UniProtKB-KW"/>
</dbReference>
<gene>
    <name evidence="15" type="primary">ATP6</name>
</gene>
<dbReference type="PROSITE" id="PS00449">
    <property type="entry name" value="ATPASE_A"/>
    <property type="match status" value="1"/>
</dbReference>
<name>A0A3G1NCV3_9NEOP</name>
<evidence type="ECO:0000256" key="14">
    <source>
        <dbReference type="SAM" id="Phobius"/>
    </source>
</evidence>
<keyword evidence="9 14" id="KW-1133">Transmembrane helix</keyword>
<comment type="subunit">
    <text evidence="4">F-type ATPases have 2 components, CF(1) - the catalytic core - and CF(0) - the membrane proton channel. CF(1) has five subunits: alpha(3), beta(3), gamma(1), delta(1), epsilon(1). CF(0) has three main subunits: a, b and c.</text>
</comment>
<dbReference type="PANTHER" id="PTHR11410:SF0">
    <property type="entry name" value="ATP SYNTHASE SUBUNIT A"/>
    <property type="match status" value="1"/>
</dbReference>
<comment type="subcellular location">
    <subcellularLocation>
        <location evidence="2">Membrane</location>
        <topology evidence="2">Multi-pass membrane protein</topology>
    </subcellularLocation>
    <subcellularLocation>
        <location evidence="13">Mitochondrion inner membrane</location>
        <topology evidence="13">Multi-pass membrane protein</topology>
    </subcellularLocation>
</comment>
<evidence type="ECO:0000256" key="7">
    <source>
        <dbReference type="ARBA" id="ARBA00022692"/>
    </source>
</evidence>
<dbReference type="EMBL" id="MG669122">
    <property type="protein sequence ID" value="AUT18151.1"/>
    <property type="molecule type" value="Genomic_DNA"/>
</dbReference>
<comment type="similarity">
    <text evidence="3">Belongs to the ATPase A chain family.</text>
</comment>
<keyword evidence="5" id="KW-0813">Transport</keyword>
<feature type="transmembrane region" description="Helical" evidence="14">
    <location>
        <begin position="100"/>
        <end position="120"/>
    </location>
</feature>
<comment type="function">
    <text evidence="1">Mitochondrial membrane ATP synthase (F(1)F(0) ATP synthase or Complex V) produces ATP from ADP in the presence of a proton gradient across the membrane which is generated by electron transport complexes of the respiratory chain. F-type ATPases consist of two structural domains, F(1) - containing the extramembraneous catalytic core and F(0) - containing the membrane proton channel, linked together by a central stalk and a peripheral stalk. During catalysis, ATP synthesis in the catalytic domain of F(1) is coupled via a rotary mechanism of the central stalk subunits to proton translocation. Key component of the proton channel; it may play a direct role in the translocation of protons across the membrane.</text>
</comment>
<dbReference type="GeneID" id="35987201"/>
<reference evidence="15" key="1">
    <citation type="journal article" date="2017" name="AIMS Genet">
        <title>Our love-hate relationship with DNA barcodes, the Y2K problem, and the search for next generation barcodes.</title>
        <authorList>
            <person name="Marcus J.M."/>
        </authorList>
    </citation>
    <scope>NUCLEOTIDE SEQUENCE</scope>
</reference>
<keyword evidence="6" id="KW-0138">CF(0)</keyword>
<feature type="transmembrane region" description="Helical" evidence="14">
    <location>
        <begin position="127"/>
        <end position="146"/>
    </location>
</feature>
<accession>A0A3G1NCV3</accession>
<dbReference type="SUPFAM" id="SSF81336">
    <property type="entry name" value="F1F0 ATP synthase subunit A"/>
    <property type="match status" value="1"/>
</dbReference>
<evidence type="ECO:0000256" key="10">
    <source>
        <dbReference type="ARBA" id="ARBA00023065"/>
    </source>
</evidence>
<proteinExistence type="inferred from homology"/>
<feature type="transmembrane region" description="Helical" evidence="14">
    <location>
        <begin position="72"/>
        <end position="94"/>
    </location>
</feature>
<dbReference type="Pfam" id="PF00119">
    <property type="entry name" value="ATP-synt_A"/>
    <property type="match status" value="1"/>
</dbReference>
<keyword evidence="10" id="KW-0406">Ion transport</keyword>
<dbReference type="GO" id="GO:0046933">
    <property type="term" value="F:proton-transporting ATP synthase activity, rotational mechanism"/>
    <property type="evidence" value="ECO:0007669"/>
    <property type="project" value="TreeGrafter"/>
</dbReference>
<evidence type="ECO:0000256" key="13">
    <source>
        <dbReference type="RuleBase" id="RU004450"/>
    </source>
</evidence>
<evidence type="ECO:0000256" key="6">
    <source>
        <dbReference type="ARBA" id="ARBA00022547"/>
    </source>
</evidence>
<dbReference type="Gene3D" id="1.20.120.220">
    <property type="entry name" value="ATP synthase, F0 complex, subunit A"/>
    <property type="match status" value="1"/>
</dbReference>